<dbReference type="Gene3D" id="3.40.50.620">
    <property type="entry name" value="HUPs"/>
    <property type="match status" value="1"/>
</dbReference>
<dbReference type="PANTHER" id="PTHR43196">
    <property type="entry name" value="SULFATE ADENYLYLTRANSFERASE SUBUNIT 2"/>
    <property type="match status" value="1"/>
</dbReference>
<accession>A0A8S5R296</accession>
<reference evidence="2" key="1">
    <citation type="journal article" date="2021" name="Proc. Natl. Acad. Sci. U.S.A.">
        <title>A Catalog of Tens of Thousands of Viruses from Human Metagenomes Reveals Hidden Associations with Chronic Diseases.</title>
        <authorList>
            <person name="Tisza M.J."/>
            <person name="Buck C.B."/>
        </authorList>
    </citation>
    <scope>NUCLEOTIDE SEQUENCE</scope>
    <source>
        <strain evidence="2">Ct4Am4</strain>
    </source>
</reference>
<feature type="domain" description="Phosphoadenosine phosphosulphate reductase" evidence="1">
    <location>
        <begin position="33"/>
        <end position="241"/>
    </location>
</feature>
<name>A0A8S5R296_9CAUD</name>
<protein>
    <submittedName>
        <fullName evidence="2">Phosphoadenosine-phosphosulfate reductase</fullName>
    </submittedName>
</protein>
<dbReference type="Pfam" id="PF01507">
    <property type="entry name" value="PAPS_reduct"/>
    <property type="match status" value="1"/>
</dbReference>
<evidence type="ECO:0000313" key="2">
    <source>
        <dbReference type="EMBL" id="DAE25052.1"/>
    </source>
</evidence>
<dbReference type="InterPro" id="IPR014729">
    <property type="entry name" value="Rossmann-like_a/b/a_fold"/>
</dbReference>
<dbReference type="EMBL" id="BK015792">
    <property type="protein sequence ID" value="DAE25052.1"/>
    <property type="molecule type" value="Genomic_DNA"/>
</dbReference>
<proteinExistence type="predicted"/>
<organism evidence="2">
    <name type="scientific">Siphoviridae sp. ct4Am4</name>
    <dbReference type="NCBI Taxonomy" id="2826287"/>
    <lineage>
        <taxon>Viruses</taxon>
        <taxon>Duplodnaviria</taxon>
        <taxon>Heunggongvirae</taxon>
        <taxon>Uroviricota</taxon>
        <taxon>Caudoviricetes</taxon>
    </lineage>
</organism>
<evidence type="ECO:0000259" key="1">
    <source>
        <dbReference type="Pfam" id="PF01507"/>
    </source>
</evidence>
<dbReference type="GO" id="GO:0003824">
    <property type="term" value="F:catalytic activity"/>
    <property type="evidence" value="ECO:0007669"/>
    <property type="project" value="InterPro"/>
</dbReference>
<dbReference type="PANTHER" id="PTHR43196:SF2">
    <property type="entry name" value="PHOSPHOADENOSINE PHOSPHOSULFATE REDUCTASE"/>
    <property type="match status" value="1"/>
</dbReference>
<sequence>MALVEYDLFGQKRDKVQTAIDRLRAFEPTEGYFLAFSGGKDSQCIYHLAKMAGVKFDAHYHVTSVDPPELVQFIKAQYSDVHRDIPRDKDGKSVTMWSLIAQHTLPPTRRFRYCCAKLKEVAGKERIVVTGVRWAESARRKNLHGIVNIRTEDKKFIGHALDIKGASLNIRGGLIMNDDNDEARRMVEHCFRTKKTMVNPIVDWTDDDVWEFLDEVAKVPHCKLYDPPYSKKRLGCIGCPMAGKKGMISDFEQYPKYKAAYIKAFDKMIGNHLGNSVDILGKRIPVDKLNGSQVLDWWIWWSGKNQTTENLPESLKGLWEE</sequence>
<dbReference type="InterPro" id="IPR050128">
    <property type="entry name" value="Sulfate_adenylyltrnsfr_sub2"/>
</dbReference>
<dbReference type="InterPro" id="IPR002500">
    <property type="entry name" value="PAPS_reduct_dom"/>
</dbReference>
<dbReference type="SUPFAM" id="SSF52402">
    <property type="entry name" value="Adenine nucleotide alpha hydrolases-like"/>
    <property type="match status" value="1"/>
</dbReference>